<reference evidence="2 3" key="1">
    <citation type="submission" date="2021-06" db="EMBL/GenBank/DDBJ databases">
        <title>Caerostris extrusa draft genome.</title>
        <authorList>
            <person name="Kono N."/>
            <person name="Arakawa K."/>
        </authorList>
    </citation>
    <scope>NUCLEOTIDE SEQUENCE [LARGE SCALE GENOMIC DNA]</scope>
</reference>
<dbReference type="EMBL" id="BPLR01018391">
    <property type="protein sequence ID" value="GIY99174.1"/>
    <property type="molecule type" value="Genomic_DNA"/>
</dbReference>
<gene>
    <name evidence="2" type="ORF">CEXT_496521</name>
</gene>
<feature type="compositionally biased region" description="Basic and acidic residues" evidence="1">
    <location>
        <begin position="1"/>
        <end position="12"/>
    </location>
</feature>
<feature type="region of interest" description="Disordered" evidence="1">
    <location>
        <begin position="1"/>
        <end position="24"/>
    </location>
</feature>
<keyword evidence="3" id="KW-1185">Reference proteome</keyword>
<sequence>MEEKSNETGKDDDSSEDEKETAKKAKFKDSFVITKKSSQLIPKSLIQERKVLQRRTALRMIQKACQKNRIKRILQILLKKTASDDATQDQDFEKKNRQVLRKNYF</sequence>
<organism evidence="2 3">
    <name type="scientific">Caerostris extrusa</name>
    <name type="common">Bark spider</name>
    <name type="synonym">Caerostris bankana</name>
    <dbReference type="NCBI Taxonomy" id="172846"/>
    <lineage>
        <taxon>Eukaryota</taxon>
        <taxon>Metazoa</taxon>
        <taxon>Ecdysozoa</taxon>
        <taxon>Arthropoda</taxon>
        <taxon>Chelicerata</taxon>
        <taxon>Arachnida</taxon>
        <taxon>Araneae</taxon>
        <taxon>Araneomorphae</taxon>
        <taxon>Entelegynae</taxon>
        <taxon>Araneoidea</taxon>
        <taxon>Araneidae</taxon>
        <taxon>Caerostris</taxon>
    </lineage>
</organism>
<protein>
    <submittedName>
        <fullName evidence="2">Uncharacterized protein</fullName>
    </submittedName>
</protein>
<evidence type="ECO:0000256" key="1">
    <source>
        <dbReference type="SAM" id="MobiDB-lite"/>
    </source>
</evidence>
<dbReference type="AlphaFoldDB" id="A0AAV4XWQ6"/>
<accession>A0AAV4XWQ6</accession>
<dbReference type="Proteomes" id="UP001054945">
    <property type="component" value="Unassembled WGS sequence"/>
</dbReference>
<evidence type="ECO:0000313" key="2">
    <source>
        <dbReference type="EMBL" id="GIY99174.1"/>
    </source>
</evidence>
<name>A0AAV4XWQ6_CAEEX</name>
<evidence type="ECO:0000313" key="3">
    <source>
        <dbReference type="Proteomes" id="UP001054945"/>
    </source>
</evidence>
<proteinExistence type="predicted"/>
<comment type="caution">
    <text evidence="2">The sequence shown here is derived from an EMBL/GenBank/DDBJ whole genome shotgun (WGS) entry which is preliminary data.</text>
</comment>